<dbReference type="AlphaFoldDB" id="A0A1M7BX22"/>
<dbReference type="OrthoDB" id="1150187at2"/>
<accession>A0A1M7BX22</accession>
<dbReference type="Gene3D" id="2.170.120.40">
    <property type="entry name" value="YbbR-like domain"/>
    <property type="match status" value="1"/>
</dbReference>
<dbReference type="InterPro" id="IPR012505">
    <property type="entry name" value="YbbR"/>
</dbReference>
<dbReference type="Gene3D" id="2.170.120.30">
    <property type="match status" value="1"/>
</dbReference>
<dbReference type="InterPro" id="IPR053154">
    <property type="entry name" value="c-di-AMP_regulator"/>
</dbReference>
<dbReference type="STRING" id="1055723.SAMN05216293_3859"/>
<evidence type="ECO:0000313" key="1">
    <source>
        <dbReference type="EMBL" id="SFC50601.1"/>
    </source>
</evidence>
<dbReference type="Proteomes" id="UP000198940">
    <property type="component" value="Unassembled WGS sequence"/>
</dbReference>
<dbReference type="RefSeq" id="WP_072882619.1">
    <property type="nucleotide sequence ID" value="NZ_FOKU01000012.1"/>
</dbReference>
<evidence type="ECO:0000313" key="2">
    <source>
        <dbReference type="EMBL" id="SHL59588.1"/>
    </source>
</evidence>
<dbReference type="Proteomes" id="UP000184031">
    <property type="component" value="Unassembled WGS sequence"/>
</dbReference>
<dbReference type="Pfam" id="PF07949">
    <property type="entry name" value="YbbR"/>
    <property type="match status" value="1"/>
</dbReference>
<evidence type="ECO:0000313" key="4">
    <source>
        <dbReference type="Proteomes" id="UP000198940"/>
    </source>
</evidence>
<accession>A0A3A1NPY3</accession>
<dbReference type="PANTHER" id="PTHR37804">
    <property type="entry name" value="CDAA REGULATORY PROTEIN CDAR"/>
    <property type="match status" value="1"/>
</dbReference>
<dbReference type="EMBL" id="FOKU01000012">
    <property type="protein sequence ID" value="SFC50601.1"/>
    <property type="molecule type" value="Genomic_DNA"/>
</dbReference>
<gene>
    <name evidence="1" type="ORF">SAMN04487891_112115</name>
    <name evidence="2" type="ORF">SAMN05216293_3859</name>
</gene>
<proteinExistence type="predicted"/>
<comment type="caution">
    <text evidence="2">The sequence shown here is derived from an EMBL/GenBank/DDBJ whole genome shotgun (WGS) entry which is preliminary data.</text>
</comment>
<sequence>MFKKLLSGLNQKKVKVFSLFLLCSFLSWFISNLSESYESRTDFVLNYKNLPDTLLLGKDSEDVIQAKIRASGFQFLYHNFFKERIDVDVSQTTFQNGKYVLAGEELRKQMDLQLSQGISLMDLDRRELIVDMYRVASKEVPIKANLQLQLQQNYLLEGGIQISPDHIVVKGPNREIDTIDEISTSMLQLNNVSSDFSREVSLVLPKGLDNSVFSSGKAIVSGKVAKFSEKVFEVPVKVLNIPDGYQVQTFPDRVTVVCKATIDRLKEISKADFEVVADYTQLNGSEGSTLFLKITQHPENVYDVRLQEYNTVNFVLKQL</sequence>
<evidence type="ECO:0000313" key="3">
    <source>
        <dbReference type="Proteomes" id="UP000184031"/>
    </source>
</evidence>
<reference evidence="2 3" key="1">
    <citation type="submission" date="2016-11" db="EMBL/GenBank/DDBJ databases">
        <authorList>
            <person name="Varghese N."/>
            <person name="Submissions S."/>
        </authorList>
    </citation>
    <scope>NUCLEOTIDE SEQUENCE [LARGE SCALE GENOMIC DNA]</scope>
    <source>
        <strain evidence="2 3">CGMCC 1.12174</strain>
        <strain evidence="1 4">DSM 26351</strain>
    </source>
</reference>
<dbReference type="EMBL" id="FRAT01000012">
    <property type="protein sequence ID" value="SHL59588.1"/>
    <property type="molecule type" value="Genomic_DNA"/>
</dbReference>
<dbReference type="PANTHER" id="PTHR37804:SF1">
    <property type="entry name" value="CDAA REGULATORY PROTEIN CDAR"/>
    <property type="match status" value="1"/>
</dbReference>
<organism evidence="2 3">
    <name type="scientific">Flagellimonas taeanensis</name>
    <dbReference type="NCBI Taxonomy" id="1005926"/>
    <lineage>
        <taxon>Bacteria</taxon>
        <taxon>Pseudomonadati</taxon>
        <taxon>Bacteroidota</taxon>
        <taxon>Flavobacteriia</taxon>
        <taxon>Flavobacteriales</taxon>
        <taxon>Flavobacteriaceae</taxon>
        <taxon>Flagellimonas</taxon>
    </lineage>
</organism>
<name>A0A1M7BX22_9FLAO</name>
<keyword evidence="4" id="KW-1185">Reference proteome</keyword>
<protein>
    <submittedName>
        <fullName evidence="2">YbbR-like protein</fullName>
    </submittedName>
</protein>